<evidence type="ECO:0000313" key="2">
    <source>
        <dbReference type="Proteomes" id="UP000236286"/>
    </source>
</evidence>
<organism evidence="1 2">
    <name type="scientific">Methylocella silvestris</name>
    <dbReference type="NCBI Taxonomy" id="199596"/>
    <lineage>
        <taxon>Bacteria</taxon>
        <taxon>Pseudomonadati</taxon>
        <taxon>Pseudomonadota</taxon>
        <taxon>Alphaproteobacteria</taxon>
        <taxon>Hyphomicrobiales</taxon>
        <taxon>Beijerinckiaceae</taxon>
        <taxon>Methylocella</taxon>
    </lineage>
</organism>
<dbReference type="SUPFAM" id="SSF52096">
    <property type="entry name" value="ClpP/crotonase"/>
    <property type="match status" value="1"/>
</dbReference>
<comment type="caution">
    <text evidence="1">The sequence shown here is derived from an EMBL/GenBank/DDBJ whole genome shotgun (WGS) entry which is preliminary data.</text>
</comment>
<gene>
    <name evidence="1" type="ORF">CR492_08025</name>
</gene>
<dbReference type="RefSeq" id="WP_102843214.1">
    <property type="nucleotide sequence ID" value="NZ_PDZR01000006.1"/>
</dbReference>
<dbReference type="InterPro" id="IPR029045">
    <property type="entry name" value="ClpP/crotonase-like_dom_sf"/>
</dbReference>
<dbReference type="OrthoDB" id="5936191at2"/>
<proteinExistence type="predicted"/>
<evidence type="ECO:0000313" key="1">
    <source>
        <dbReference type="EMBL" id="PNG26620.1"/>
    </source>
</evidence>
<name>A0A2J7TIL6_METSI</name>
<evidence type="ECO:0008006" key="3">
    <source>
        <dbReference type="Google" id="ProtNLM"/>
    </source>
</evidence>
<protein>
    <recommendedName>
        <fullName evidence="3">Periplasmic protein-like protein</fullName>
    </recommendedName>
</protein>
<sequence>MPAFRFHAFFAHRNGAARQVFRNGVFALLTLCLGGFAGAAPSAAMSFRSVGHPAVSCRGACGPIIAAEGRITDESPAEFLAFLRGAYGSAHGGSPRPIVLLNSQGGKIVAGMELGKAFRRFGVTAIVASAGEGDATHAPGVCLSACVYALMGAATRIVAPSSSIGVHRMFAYEGGARHFATGEMTAALRRYSRAMGVSADVIAAAEQVGPDSMRILTPAELARWGLASAGS</sequence>
<reference evidence="1 2" key="1">
    <citation type="submission" date="2017-10" db="EMBL/GenBank/DDBJ databases">
        <title>Genome announcement of Methylocella silvestris TVC from permafrost.</title>
        <authorList>
            <person name="Wang J."/>
            <person name="Geng K."/>
            <person name="Ul-Haque F."/>
            <person name="Crombie A.T."/>
            <person name="Street L.E."/>
            <person name="Wookey P.A."/>
            <person name="Murrell J.C."/>
            <person name="Pratscher J."/>
        </authorList>
    </citation>
    <scope>NUCLEOTIDE SEQUENCE [LARGE SCALE GENOMIC DNA]</scope>
    <source>
        <strain evidence="1 2">TVC</strain>
    </source>
</reference>
<dbReference type="AlphaFoldDB" id="A0A2J7TIL6"/>
<dbReference type="Proteomes" id="UP000236286">
    <property type="component" value="Unassembled WGS sequence"/>
</dbReference>
<accession>A0A2J7TIL6</accession>
<dbReference type="Gene3D" id="3.90.226.10">
    <property type="entry name" value="2-enoyl-CoA Hydratase, Chain A, domain 1"/>
    <property type="match status" value="1"/>
</dbReference>
<dbReference type="EMBL" id="PDZR01000006">
    <property type="protein sequence ID" value="PNG26620.1"/>
    <property type="molecule type" value="Genomic_DNA"/>
</dbReference>